<sequence>MDKVRIEAIETQAVIGVYEFEHEAPQSLILDLELTTDFTRAFTSDDLQDALDYDAITQRVRAFCEASRYQLIEALAGGIITLLMEHYPVDTVAVTIRKPQALTNALATVWCERTRSQMVGQGH</sequence>
<dbReference type="InterPro" id="IPR006157">
    <property type="entry name" value="FolB_dom"/>
</dbReference>
<dbReference type="GO" id="GO:0005737">
    <property type="term" value="C:cytoplasm"/>
    <property type="evidence" value="ECO:0007669"/>
    <property type="project" value="TreeGrafter"/>
</dbReference>
<name>A0A081KG81_9GAMM</name>
<evidence type="ECO:0000256" key="3">
    <source>
        <dbReference type="ARBA" id="ARBA00005708"/>
    </source>
</evidence>
<dbReference type="STRING" id="305900.GV64_22780"/>
<evidence type="ECO:0000313" key="9">
    <source>
        <dbReference type="Proteomes" id="UP000027997"/>
    </source>
</evidence>
<evidence type="ECO:0000256" key="5">
    <source>
        <dbReference type="ARBA" id="ARBA00023239"/>
    </source>
</evidence>
<proteinExistence type="inferred from homology"/>
<comment type="function">
    <text evidence="6">Catalyzes the conversion of 7,8-dihydroneopterin to 6-hydroxymethyl-7,8-dihydropterin.</text>
</comment>
<dbReference type="GO" id="GO:0046654">
    <property type="term" value="P:tetrahydrofolate biosynthetic process"/>
    <property type="evidence" value="ECO:0007669"/>
    <property type="project" value="UniProtKB-UniRule"/>
</dbReference>
<dbReference type="UniPathway" id="UPA00077">
    <property type="reaction ID" value="UER00154"/>
</dbReference>
<dbReference type="InterPro" id="IPR043133">
    <property type="entry name" value="GTP-CH-I_C/QueF"/>
</dbReference>
<evidence type="ECO:0000256" key="4">
    <source>
        <dbReference type="ARBA" id="ARBA00022909"/>
    </source>
</evidence>
<dbReference type="RefSeq" id="WP_020582358.1">
    <property type="nucleotide sequence ID" value="NZ_JOJP01000001.1"/>
</dbReference>
<dbReference type="AlphaFoldDB" id="A0A081KG81"/>
<reference evidence="8 9" key="1">
    <citation type="submission" date="2014-06" db="EMBL/GenBank/DDBJ databases">
        <title>Whole Genome Sequences of Three Symbiotic Endozoicomonas Bacteria.</title>
        <authorList>
            <person name="Neave M.J."/>
            <person name="Apprill A."/>
            <person name="Voolstra C.R."/>
        </authorList>
    </citation>
    <scope>NUCLEOTIDE SEQUENCE [LARGE SCALE GENOMIC DNA]</scope>
    <source>
        <strain evidence="8 9">DSM 22380</strain>
    </source>
</reference>
<dbReference type="EMBL" id="JOJP01000001">
    <property type="protein sequence ID" value="KEI73157.1"/>
    <property type="molecule type" value="Genomic_DNA"/>
</dbReference>
<dbReference type="Pfam" id="PF02152">
    <property type="entry name" value="FolB"/>
    <property type="match status" value="1"/>
</dbReference>
<keyword evidence="5 6" id="KW-0456">Lyase</keyword>
<protein>
    <recommendedName>
        <fullName evidence="6">7,8-dihydroneopterin aldolase</fullName>
        <ecNumber evidence="6">4.1.2.25</ecNumber>
    </recommendedName>
</protein>
<organism evidence="8 9">
    <name type="scientific">Endozoicomonas elysicola</name>
    <dbReference type="NCBI Taxonomy" id="305900"/>
    <lineage>
        <taxon>Bacteria</taxon>
        <taxon>Pseudomonadati</taxon>
        <taxon>Pseudomonadota</taxon>
        <taxon>Gammaproteobacteria</taxon>
        <taxon>Oceanospirillales</taxon>
        <taxon>Endozoicomonadaceae</taxon>
        <taxon>Endozoicomonas</taxon>
    </lineage>
</organism>
<dbReference type="SUPFAM" id="SSF55620">
    <property type="entry name" value="Tetrahydrobiopterin biosynthesis enzymes-like"/>
    <property type="match status" value="1"/>
</dbReference>
<dbReference type="eggNOG" id="COG1539">
    <property type="taxonomic scope" value="Bacteria"/>
</dbReference>
<keyword evidence="9" id="KW-1185">Reference proteome</keyword>
<gene>
    <name evidence="8" type="ORF">GV64_22780</name>
</gene>
<evidence type="ECO:0000256" key="1">
    <source>
        <dbReference type="ARBA" id="ARBA00001353"/>
    </source>
</evidence>
<dbReference type="Gene3D" id="3.30.1130.10">
    <property type="match status" value="1"/>
</dbReference>
<accession>A0A081KG81</accession>
<dbReference type="NCBIfam" id="TIGR00526">
    <property type="entry name" value="folB_dom"/>
    <property type="match status" value="1"/>
</dbReference>
<keyword evidence="4 6" id="KW-0289">Folate biosynthesis</keyword>
<dbReference type="PANTHER" id="PTHR42844">
    <property type="entry name" value="DIHYDRONEOPTERIN ALDOLASE 1-RELATED"/>
    <property type="match status" value="1"/>
</dbReference>
<dbReference type="EC" id="4.1.2.25" evidence="6"/>
<comment type="pathway">
    <text evidence="2 6">Cofactor biosynthesis; tetrahydrofolate biosynthesis; 2-amino-4-hydroxy-6-hydroxymethyl-7,8-dihydropteridine diphosphate from 7,8-dihydroneopterin triphosphate: step 3/4.</text>
</comment>
<evidence type="ECO:0000313" key="8">
    <source>
        <dbReference type="EMBL" id="KEI73157.1"/>
    </source>
</evidence>
<feature type="domain" description="Dihydroneopterin aldolase/epimerase" evidence="7">
    <location>
        <begin position="4"/>
        <end position="115"/>
    </location>
</feature>
<dbReference type="GO" id="GO:0046656">
    <property type="term" value="P:folic acid biosynthetic process"/>
    <property type="evidence" value="ECO:0007669"/>
    <property type="project" value="UniProtKB-UniRule"/>
</dbReference>
<evidence type="ECO:0000256" key="6">
    <source>
        <dbReference type="RuleBase" id="RU362079"/>
    </source>
</evidence>
<dbReference type="Proteomes" id="UP000027997">
    <property type="component" value="Unassembled WGS sequence"/>
</dbReference>
<dbReference type="GO" id="GO:0004150">
    <property type="term" value="F:dihydroneopterin aldolase activity"/>
    <property type="evidence" value="ECO:0007669"/>
    <property type="project" value="UniProtKB-UniRule"/>
</dbReference>
<dbReference type="NCBIfam" id="TIGR00525">
    <property type="entry name" value="folB"/>
    <property type="match status" value="1"/>
</dbReference>
<dbReference type="InterPro" id="IPR006156">
    <property type="entry name" value="Dihydroneopterin_aldolase"/>
</dbReference>
<comment type="similarity">
    <text evidence="3 6">Belongs to the DHNA family.</text>
</comment>
<comment type="catalytic activity">
    <reaction evidence="1 6">
        <text>7,8-dihydroneopterin = 6-hydroxymethyl-7,8-dihydropterin + glycolaldehyde</text>
        <dbReference type="Rhea" id="RHEA:10540"/>
        <dbReference type="ChEBI" id="CHEBI:17001"/>
        <dbReference type="ChEBI" id="CHEBI:17071"/>
        <dbReference type="ChEBI" id="CHEBI:44841"/>
        <dbReference type="EC" id="4.1.2.25"/>
    </reaction>
</comment>
<comment type="caution">
    <text evidence="8">The sequence shown here is derived from an EMBL/GenBank/DDBJ whole genome shotgun (WGS) entry which is preliminary data.</text>
</comment>
<dbReference type="PANTHER" id="PTHR42844:SF1">
    <property type="entry name" value="DIHYDRONEOPTERIN ALDOLASE 1-RELATED"/>
    <property type="match status" value="1"/>
</dbReference>
<evidence type="ECO:0000256" key="2">
    <source>
        <dbReference type="ARBA" id="ARBA00005013"/>
    </source>
</evidence>
<evidence type="ECO:0000259" key="7">
    <source>
        <dbReference type="SMART" id="SM00905"/>
    </source>
</evidence>
<dbReference type="SMART" id="SM00905">
    <property type="entry name" value="FolB"/>
    <property type="match status" value="1"/>
</dbReference>